<comment type="caution">
    <text evidence="1">The sequence shown here is derived from an EMBL/GenBank/DDBJ whole genome shotgun (WGS) entry which is preliminary data.</text>
</comment>
<evidence type="ECO:0000313" key="2">
    <source>
        <dbReference type="Proteomes" id="UP000014480"/>
    </source>
</evidence>
<protein>
    <submittedName>
        <fullName evidence="1">Uncharacterized protein</fullName>
    </submittedName>
</protein>
<dbReference type="EMBL" id="AMCV02000025">
    <property type="protein sequence ID" value="TDZ18197.1"/>
    <property type="molecule type" value="Genomic_DNA"/>
</dbReference>
<proteinExistence type="predicted"/>
<accession>A0A484FMM0</accession>
<name>A0A484FMM0_COLOR</name>
<gene>
    <name evidence="1" type="ORF">Cob_v009010</name>
</gene>
<dbReference type="OrthoDB" id="3671912at2759"/>
<reference evidence="2" key="1">
    <citation type="journal article" date="2013" name="New Phytol.">
        <title>Comparative genomic and transcriptomic analyses reveal the hemibiotrophic stage shift of Colletotrichum fungi.</title>
        <authorList>
            <person name="Gan P."/>
            <person name="Ikeda K."/>
            <person name="Irieda H."/>
            <person name="Narusaka M."/>
            <person name="O'Connell R.J."/>
            <person name="Narusaka Y."/>
            <person name="Takano Y."/>
            <person name="Kubo Y."/>
            <person name="Shirasu K."/>
        </authorList>
    </citation>
    <scope>NUCLEOTIDE SEQUENCE [LARGE SCALE GENOMIC DNA]</scope>
    <source>
        <strain evidence="2">104-T / ATCC 96160 / CBS 514.97 / LARS 414 / MAFF 240422</strain>
    </source>
</reference>
<keyword evidence="2" id="KW-1185">Reference proteome</keyword>
<sequence length="137" mass="15198">MFSTQVSMALVRGPFVHTMRLSSILSTSALAAPALAIAGVPCAETTVTGDAITGFRFSGYWCTWEWWSRDKFTQVKLQEDCVLRQTWPNVRPLKKVCIRQKFGGGDKCFVAPDMVALGACDIPGGWCTNVENMWGWE</sequence>
<reference evidence="2" key="2">
    <citation type="journal article" date="2019" name="Mol. Plant Microbe Interact.">
        <title>Genome sequence resources for four phytopathogenic fungi from the Colletotrichum orbiculare species complex.</title>
        <authorList>
            <person name="Gan P."/>
            <person name="Tsushima A."/>
            <person name="Narusaka M."/>
            <person name="Narusaka Y."/>
            <person name="Takano Y."/>
            <person name="Kubo Y."/>
            <person name="Shirasu K."/>
        </authorList>
    </citation>
    <scope>GENOME REANNOTATION</scope>
    <source>
        <strain evidence="2">104-T / ATCC 96160 / CBS 514.97 / LARS 414 / MAFF 240422</strain>
    </source>
</reference>
<dbReference type="AlphaFoldDB" id="A0A484FMM0"/>
<dbReference type="Proteomes" id="UP000014480">
    <property type="component" value="Unassembled WGS sequence"/>
</dbReference>
<evidence type="ECO:0000313" key="1">
    <source>
        <dbReference type="EMBL" id="TDZ18197.1"/>
    </source>
</evidence>
<organism evidence="1 2">
    <name type="scientific">Colletotrichum orbiculare (strain 104-T / ATCC 96160 / CBS 514.97 / LARS 414 / MAFF 240422)</name>
    <name type="common">Cucumber anthracnose fungus</name>
    <name type="synonym">Colletotrichum lagenarium</name>
    <dbReference type="NCBI Taxonomy" id="1213857"/>
    <lineage>
        <taxon>Eukaryota</taxon>
        <taxon>Fungi</taxon>
        <taxon>Dikarya</taxon>
        <taxon>Ascomycota</taxon>
        <taxon>Pezizomycotina</taxon>
        <taxon>Sordariomycetes</taxon>
        <taxon>Hypocreomycetidae</taxon>
        <taxon>Glomerellales</taxon>
        <taxon>Glomerellaceae</taxon>
        <taxon>Colletotrichum</taxon>
        <taxon>Colletotrichum orbiculare species complex</taxon>
    </lineage>
</organism>